<feature type="coiled-coil region" evidence="1">
    <location>
        <begin position="42"/>
        <end position="97"/>
    </location>
</feature>
<proteinExistence type="predicted"/>
<feature type="compositionally biased region" description="Polar residues" evidence="2">
    <location>
        <begin position="7"/>
        <end position="16"/>
    </location>
</feature>
<organism evidence="4 5">
    <name type="scientific">Aspergillus cristatus</name>
    <name type="common">Chinese Fuzhuan brick tea-fermentation fungus</name>
    <name type="synonym">Eurotium cristatum</name>
    <dbReference type="NCBI Taxonomy" id="573508"/>
    <lineage>
        <taxon>Eukaryota</taxon>
        <taxon>Fungi</taxon>
        <taxon>Dikarya</taxon>
        <taxon>Ascomycota</taxon>
        <taxon>Pezizomycotina</taxon>
        <taxon>Eurotiomycetes</taxon>
        <taxon>Eurotiomycetidae</taxon>
        <taxon>Eurotiales</taxon>
        <taxon>Aspergillaceae</taxon>
        <taxon>Aspergillus</taxon>
        <taxon>Aspergillus subgen. Aspergillus</taxon>
    </lineage>
</organism>
<feature type="transmembrane region" description="Helical" evidence="3">
    <location>
        <begin position="111"/>
        <end position="137"/>
    </location>
</feature>
<accession>A0A1E3BH14</accession>
<protein>
    <submittedName>
        <fullName evidence="4">Uncharacterized protein</fullName>
    </submittedName>
</protein>
<dbReference type="Proteomes" id="UP000094569">
    <property type="component" value="Unassembled WGS sequence"/>
</dbReference>
<evidence type="ECO:0000256" key="3">
    <source>
        <dbReference type="SAM" id="Phobius"/>
    </source>
</evidence>
<keyword evidence="3" id="KW-0472">Membrane</keyword>
<comment type="caution">
    <text evidence="4">The sequence shown here is derived from an EMBL/GenBank/DDBJ whole genome shotgun (WGS) entry which is preliminary data.</text>
</comment>
<feature type="region of interest" description="Disordered" evidence="2">
    <location>
        <begin position="1"/>
        <end position="25"/>
    </location>
</feature>
<keyword evidence="3" id="KW-0812">Transmembrane</keyword>
<gene>
    <name evidence="4" type="ORF">SI65_05057</name>
</gene>
<sequence>MKRESNVRISGQTNDQDIPKKGGNSEMIKEIAEETTGVEDYARLLQHELKFLRIENRLLRNKNQQLQEDRQSLEAENELLEDDNLSLHKENQQLQKQVNTHGWEWEFDVGLVLLGFFFVMTTAVVILLCVLILGAMFL</sequence>
<reference evidence="4 5" key="1">
    <citation type="journal article" date="2016" name="BMC Genomics">
        <title>Comparative genomic and transcriptomic analyses of the Fuzhuan brick tea-fermentation fungus Aspergillus cristatus.</title>
        <authorList>
            <person name="Ge Y."/>
            <person name="Wang Y."/>
            <person name="Liu Y."/>
            <person name="Tan Y."/>
            <person name="Ren X."/>
            <person name="Zhang X."/>
            <person name="Hyde K.D."/>
            <person name="Liu Y."/>
            <person name="Liu Z."/>
        </authorList>
    </citation>
    <scope>NUCLEOTIDE SEQUENCE [LARGE SCALE GENOMIC DNA]</scope>
    <source>
        <strain evidence="4 5">GZAAS20.1005</strain>
    </source>
</reference>
<evidence type="ECO:0000256" key="2">
    <source>
        <dbReference type="SAM" id="MobiDB-lite"/>
    </source>
</evidence>
<keyword evidence="3" id="KW-1133">Transmembrane helix</keyword>
<name>A0A1E3BH14_ASPCR</name>
<keyword evidence="1" id="KW-0175">Coiled coil</keyword>
<evidence type="ECO:0000313" key="4">
    <source>
        <dbReference type="EMBL" id="ODM20071.1"/>
    </source>
</evidence>
<dbReference type="VEuPathDB" id="FungiDB:SI65_05057"/>
<dbReference type="EMBL" id="JXNT01000004">
    <property type="protein sequence ID" value="ODM20071.1"/>
    <property type="molecule type" value="Genomic_DNA"/>
</dbReference>
<dbReference type="AlphaFoldDB" id="A0A1E3BH14"/>
<keyword evidence="5" id="KW-1185">Reference proteome</keyword>
<evidence type="ECO:0000256" key="1">
    <source>
        <dbReference type="SAM" id="Coils"/>
    </source>
</evidence>
<evidence type="ECO:0000313" key="5">
    <source>
        <dbReference type="Proteomes" id="UP000094569"/>
    </source>
</evidence>